<dbReference type="AlphaFoldDB" id="A0AAJ4RZS3"/>
<protein>
    <submittedName>
        <fullName evidence="2">Uncharacterized protein</fullName>
    </submittedName>
</protein>
<evidence type="ECO:0000313" key="3">
    <source>
        <dbReference type="Proteomes" id="UP000286681"/>
    </source>
</evidence>
<name>A0AAJ4RZS3_9SPHN</name>
<accession>A0AAJ4RZS3</accession>
<organism evidence="2 3">
    <name type="scientific">Sphingomonas koreensis</name>
    <dbReference type="NCBI Taxonomy" id="93064"/>
    <lineage>
        <taxon>Bacteria</taxon>
        <taxon>Pseudomonadati</taxon>
        <taxon>Pseudomonadota</taxon>
        <taxon>Alphaproteobacteria</taxon>
        <taxon>Sphingomonadales</taxon>
        <taxon>Sphingomonadaceae</taxon>
        <taxon>Sphingomonas</taxon>
    </lineage>
</organism>
<reference evidence="2 3" key="1">
    <citation type="submission" date="2018-07" db="EMBL/GenBank/DDBJ databases">
        <title>Genomic and Epidemiologic Investigation of an Indolent Hospital Outbreak.</title>
        <authorList>
            <person name="Johnson R.C."/>
            <person name="Deming C."/>
            <person name="Conlan S."/>
            <person name="Zellmer C.J."/>
            <person name="Michelin A.V."/>
            <person name="Lee-Lin S."/>
            <person name="Thomas P.J."/>
            <person name="Park M."/>
            <person name="Weingarten R.A."/>
            <person name="Less J."/>
            <person name="Dekker J.P."/>
            <person name="Frank K.M."/>
            <person name="Musser K.A."/>
            <person name="Mcquiston J.R."/>
            <person name="Henderson D.K."/>
            <person name="Lau A.F."/>
            <person name="Palmore T.N."/>
            <person name="Segre J.A."/>
        </authorList>
    </citation>
    <scope>NUCLEOTIDE SEQUENCE [LARGE SCALE GENOMIC DNA]</scope>
    <source>
        <strain evidence="2 3">SK-NIH.Env10_0317</strain>
    </source>
</reference>
<sequence length="63" mass="6224">MGGLPHACPTACAAAAAAGRICRRRPGRSGPGRGAGRSQALPCSDAGDGRRPKPETGGDDRPA</sequence>
<dbReference type="EMBL" id="QQWO01000030">
    <property type="protein sequence ID" value="RSU98261.1"/>
    <property type="molecule type" value="Genomic_DNA"/>
</dbReference>
<dbReference type="Proteomes" id="UP000286681">
    <property type="component" value="Unassembled WGS sequence"/>
</dbReference>
<feature type="compositionally biased region" description="Basic and acidic residues" evidence="1">
    <location>
        <begin position="47"/>
        <end position="63"/>
    </location>
</feature>
<gene>
    <name evidence="2" type="ORF">CA257_22080</name>
</gene>
<evidence type="ECO:0000256" key="1">
    <source>
        <dbReference type="SAM" id="MobiDB-lite"/>
    </source>
</evidence>
<comment type="caution">
    <text evidence="2">The sequence shown here is derived from an EMBL/GenBank/DDBJ whole genome shotgun (WGS) entry which is preliminary data.</text>
</comment>
<proteinExistence type="predicted"/>
<feature type="region of interest" description="Disordered" evidence="1">
    <location>
        <begin position="23"/>
        <end position="63"/>
    </location>
</feature>
<evidence type="ECO:0000313" key="2">
    <source>
        <dbReference type="EMBL" id="RSU98261.1"/>
    </source>
</evidence>